<evidence type="ECO:0000313" key="2">
    <source>
        <dbReference type="Proteomes" id="UP000255129"/>
    </source>
</evidence>
<dbReference type="Proteomes" id="UP000255129">
    <property type="component" value="Unassembled WGS sequence"/>
</dbReference>
<reference evidence="1 2" key="1">
    <citation type="submission" date="2018-06" db="EMBL/GenBank/DDBJ databases">
        <authorList>
            <consortium name="Pathogen Informatics"/>
            <person name="Doyle S."/>
        </authorList>
    </citation>
    <scope>NUCLEOTIDE SEQUENCE [LARGE SCALE GENOMIC DNA]</scope>
    <source>
        <strain evidence="1 2">NCTC12026</strain>
    </source>
</reference>
<dbReference type="Gene3D" id="3.15.10.40">
    <property type="entry name" value="Uncharacterised protein PF07273, DUF1439"/>
    <property type="match status" value="1"/>
</dbReference>
<dbReference type="InterPro" id="IPR010835">
    <property type="entry name" value="DUF1439"/>
</dbReference>
<dbReference type="GeneID" id="93421158"/>
<accession>A0A379G341</accession>
<name>A0A379G341_9GAMM</name>
<dbReference type="EMBL" id="UGUA01000002">
    <property type="protein sequence ID" value="SUC35449.1"/>
    <property type="molecule type" value="Genomic_DNA"/>
</dbReference>
<dbReference type="AlphaFoldDB" id="A0A379G341"/>
<dbReference type="OrthoDB" id="5688063at2"/>
<dbReference type="RefSeq" id="WP_006813158.1">
    <property type="nucleotide sequence ID" value="NZ_CABLCG010000087.1"/>
</dbReference>
<gene>
    <name evidence="1" type="primary">yceB</name>
    <name evidence="1" type="ORF">NCTC12026_01846</name>
</gene>
<dbReference type="Pfam" id="PF07273">
    <property type="entry name" value="DUF1439"/>
    <property type="match status" value="1"/>
</dbReference>
<organism evidence="1 2">
    <name type="scientific">Providencia rustigianii</name>
    <dbReference type="NCBI Taxonomy" id="158850"/>
    <lineage>
        <taxon>Bacteria</taxon>
        <taxon>Pseudomonadati</taxon>
        <taxon>Pseudomonadota</taxon>
        <taxon>Gammaproteobacteria</taxon>
        <taxon>Enterobacterales</taxon>
        <taxon>Morganellaceae</taxon>
        <taxon>Providencia</taxon>
    </lineage>
</organism>
<proteinExistence type="predicted"/>
<dbReference type="NCBIfam" id="NF007894">
    <property type="entry name" value="PRK10598.1"/>
    <property type="match status" value="1"/>
</dbReference>
<keyword evidence="1" id="KW-0449">Lipoprotein</keyword>
<evidence type="ECO:0000313" key="1">
    <source>
        <dbReference type="EMBL" id="SUC35449.1"/>
    </source>
</evidence>
<protein>
    <submittedName>
        <fullName evidence="1">Uncharacterized lipoprotein yceB</fullName>
    </submittedName>
</protein>
<sequence length="186" mass="20066">MKNILLASLFGFLFILTGCDKLTEFTISESQINSYLASKVKYENNIGVSGVADADITLSNLTTEIGRSEPGIITLNGESNVKLNSFIGAADAKIALTLTARPVFDVSSGSIYLKELKITKYTITPQNMDTAISAVIPYLNSSLETFFEHQPVYVLNPENSAAEATAKKLAKGLEIKPGKLVIPMVD</sequence>
<dbReference type="PROSITE" id="PS51257">
    <property type="entry name" value="PROKAR_LIPOPROTEIN"/>
    <property type="match status" value="1"/>
</dbReference>